<keyword evidence="2" id="KW-1185">Reference proteome</keyword>
<reference evidence="1 2" key="1">
    <citation type="submission" date="2016-03" db="EMBL/GenBank/DDBJ databases">
        <title>Chemosynthetic sulphur-oxidizing symbionts of marine invertebrate animals are capable of nitrogen fixation.</title>
        <authorList>
            <person name="Petersen J.M."/>
            <person name="Kemper A."/>
            <person name="Gruber-Vodicka H."/>
            <person name="Cardini U."/>
            <person name="Geest Mvander."/>
            <person name="Kleiner M."/>
            <person name="Bulgheresi S."/>
            <person name="Fussmann M."/>
            <person name="Herbold C."/>
            <person name="Seah B.K.B."/>
            <person name="Antony C.Paul."/>
            <person name="Liu D."/>
            <person name="Belitz A."/>
            <person name="Weber M."/>
        </authorList>
    </citation>
    <scope>NUCLEOTIDE SEQUENCE [LARGE SCALE GENOMIC DNA]</scope>
    <source>
        <strain evidence="1">G_D</strain>
    </source>
</reference>
<evidence type="ECO:0000313" key="2">
    <source>
        <dbReference type="Proteomes" id="UP000094849"/>
    </source>
</evidence>
<evidence type="ECO:0000313" key="1">
    <source>
        <dbReference type="EMBL" id="ODB91957.1"/>
    </source>
</evidence>
<dbReference type="AlphaFoldDB" id="A0A1E2UGW9"/>
<dbReference type="OrthoDB" id="7068569at2"/>
<dbReference type="RefSeq" id="WP_069002850.1">
    <property type="nucleotide sequence ID" value="NZ_LVJW01000008.1"/>
</dbReference>
<organism evidence="1 2">
    <name type="scientific">Candidatus Thiodiazotropha endoloripes</name>
    <dbReference type="NCBI Taxonomy" id="1818881"/>
    <lineage>
        <taxon>Bacteria</taxon>
        <taxon>Pseudomonadati</taxon>
        <taxon>Pseudomonadota</taxon>
        <taxon>Gammaproteobacteria</taxon>
        <taxon>Chromatiales</taxon>
        <taxon>Sedimenticolaceae</taxon>
        <taxon>Candidatus Thiodiazotropha</taxon>
    </lineage>
</organism>
<accession>A0A1E2UGW9</accession>
<proteinExistence type="predicted"/>
<dbReference type="InterPro" id="IPR014177">
    <property type="entry name" value="Formate_DH_TAT-contain"/>
</dbReference>
<name>A0A1E2UGW9_9GAMM</name>
<gene>
    <name evidence="1" type="ORF">A3196_19710</name>
</gene>
<dbReference type="STRING" id="1818881.A3196_19710"/>
<dbReference type="PIRSF" id="PIRSF036704">
    <property type="entry name" value="UCP036704"/>
    <property type="match status" value="1"/>
</dbReference>
<dbReference type="InterPro" id="IPR006311">
    <property type="entry name" value="TAT_signal"/>
</dbReference>
<comment type="caution">
    <text evidence="1">The sequence shown here is derived from an EMBL/GenBank/DDBJ whole genome shotgun (WGS) entry which is preliminary data.</text>
</comment>
<protein>
    <recommendedName>
        <fullName evidence="3">Formate dehydrogenase</fullName>
    </recommendedName>
</protein>
<dbReference type="NCBIfam" id="TIGR02811">
    <property type="entry name" value="formate_TAT"/>
    <property type="match status" value="1"/>
</dbReference>
<evidence type="ECO:0008006" key="3">
    <source>
        <dbReference type="Google" id="ProtNLM"/>
    </source>
</evidence>
<dbReference type="PROSITE" id="PS51318">
    <property type="entry name" value="TAT"/>
    <property type="match status" value="1"/>
</dbReference>
<dbReference type="Proteomes" id="UP000094849">
    <property type="component" value="Unassembled WGS sequence"/>
</dbReference>
<sequence>MKKKSRQTPDNQRRAFLQGTAGAGVGVAAIAALPGLTAASLEEASEDQSEHQKGYRLTPHIAAYYKTTIR</sequence>
<dbReference type="EMBL" id="LVJZ01000007">
    <property type="protein sequence ID" value="ODB91957.1"/>
    <property type="molecule type" value="Genomic_DNA"/>
</dbReference>